<keyword evidence="2" id="KW-1185">Reference proteome</keyword>
<dbReference type="EMBL" id="JAWDEY010000007">
    <property type="protein sequence ID" value="KAK6590372.1"/>
    <property type="molecule type" value="Genomic_DNA"/>
</dbReference>
<protein>
    <submittedName>
        <fullName evidence="1">Uncharacterized protein</fullName>
    </submittedName>
</protein>
<dbReference type="PANTHER" id="PTHR38899:SF1">
    <property type="entry name" value="PROTEIN KINASE"/>
    <property type="match status" value="1"/>
</dbReference>
<evidence type="ECO:0000313" key="1">
    <source>
        <dbReference type="EMBL" id="KAK6590372.1"/>
    </source>
</evidence>
<dbReference type="PANTHER" id="PTHR38899">
    <property type="entry name" value="DOMAIN OOKINETE PROTEIN, PUTATIVE-RELATED"/>
    <property type="match status" value="1"/>
</dbReference>
<gene>
    <name evidence="1" type="ORF">RS030_162468</name>
</gene>
<name>A0AAV9Y0J6_9CRYT</name>
<dbReference type="InterPro" id="IPR036412">
    <property type="entry name" value="HAD-like_sf"/>
</dbReference>
<comment type="caution">
    <text evidence="1">The sequence shown here is derived from an EMBL/GenBank/DDBJ whole genome shotgun (WGS) entry which is preliminary data.</text>
</comment>
<reference evidence="1 2" key="1">
    <citation type="submission" date="2023-10" db="EMBL/GenBank/DDBJ databases">
        <title>Comparative genomics analysis reveals potential genetic determinants of host preference in Cryptosporidium xiaoi.</title>
        <authorList>
            <person name="Xiao L."/>
            <person name="Li J."/>
        </authorList>
    </citation>
    <scope>NUCLEOTIDE SEQUENCE [LARGE SCALE GENOMIC DNA]</scope>
    <source>
        <strain evidence="1 2">52996</strain>
    </source>
</reference>
<accession>A0AAV9Y0J6</accession>
<dbReference type="AlphaFoldDB" id="A0AAV9Y0J6"/>
<dbReference type="Proteomes" id="UP001311799">
    <property type="component" value="Unassembled WGS sequence"/>
</dbReference>
<proteinExistence type="predicted"/>
<dbReference type="SUPFAM" id="SSF56784">
    <property type="entry name" value="HAD-like"/>
    <property type="match status" value="1"/>
</dbReference>
<sequence length="522" mass="58570">MAIIDLASLCSPIHNFKRGFMFSYDEDPKQNKNNIVNNNNVNYNNTLQTNINTSGNIHGKYVVKNIESLSYNNGIINNSKSLVGFDSNNKDGGAELASLNKKLLINNNGINLGFGELNYTKGFGTITGSAGGVGNGIGGYKLGVEASNINDNSHVIETNLNEFGNIKTNIDVGYLNLGTYGSKLRCLTGFDQGYVNVSNYDNKHQIESYDETIHINKEPDPKEEYAYNNTIKKQNSNLAQITKNYSYFYENPIFNINKGLGSNTVIIFDLDDTLIPTDWIRDTYSRIRQNSSLNYLFTNSSNNVYQYIRMQVDQHVNHQLIPNIIKMLTISKKQFLDVAIVTNARSTGWLKVVEAMFPELIATLNELSVPIIRTSPQGAEPEIEDGEKYFNYWMMAKKSEFEKIIDKWSSTNGKNNNYISHNLSNIDLISVGDNDFEECAAVHLAAIDRKVGFSKIIRCTPGLSPKMFLNQLQTISNVIEIEKKRNSPHSWINYTNTVSARIIENGQFLSGQGSYGDSTEDE</sequence>
<organism evidence="1 2">
    <name type="scientific">Cryptosporidium xiaoi</name>
    <dbReference type="NCBI Taxonomy" id="659607"/>
    <lineage>
        <taxon>Eukaryota</taxon>
        <taxon>Sar</taxon>
        <taxon>Alveolata</taxon>
        <taxon>Apicomplexa</taxon>
        <taxon>Conoidasida</taxon>
        <taxon>Coccidia</taxon>
        <taxon>Eucoccidiorida</taxon>
        <taxon>Eimeriorina</taxon>
        <taxon>Cryptosporidiidae</taxon>
        <taxon>Cryptosporidium</taxon>
    </lineage>
</organism>
<evidence type="ECO:0000313" key="2">
    <source>
        <dbReference type="Proteomes" id="UP001311799"/>
    </source>
</evidence>